<protein>
    <submittedName>
        <fullName evidence="1">Uncharacterized protein</fullName>
    </submittedName>
</protein>
<dbReference type="AlphaFoldDB" id="A0A3N2PSL4"/>
<dbReference type="GeneID" id="39575662"/>
<dbReference type="RefSeq" id="XP_028465303.1">
    <property type="nucleotide sequence ID" value="XM_028607184.1"/>
</dbReference>
<evidence type="ECO:0000313" key="1">
    <source>
        <dbReference type="EMBL" id="ROT37497.1"/>
    </source>
</evidence>
<name>A0A3N2PSL4_SODAK</name>
<dbReference type="EMBL" id="ML119057">
    <property type="protein sequence ID" value="ROT37497.1"/>
    <property type="molecule type" value="Genomic_DNA"/>
</dbReference>
<dbReference type="Proteomes" id="UP000272025">
    <property type="component" value="Unassembled WGS sequence"/>
</dbReference>
<gene>
    <name evidence="1" type="ORF">SODALDRAFT_198580</name>
</gene>
<accession>A0A3N2PSL4</accession>
<sequence length="156" mass="17662">MSRLKNLAAEPGWGNAGTNRFHRLQTGVREAHSEWGLRVPAFANLLGGQATYITRSDAPTQYLLSIGFLARLVVYKYGVYARSHLCDCWAILKSSTRRMRPQERGNDRNKHRYPCFQTWSHASALHHYIVNAPNLTASTCTFKLLKDESRPLDVSG</sequence>
<organism evidence="1 2">
    <name type="scientific">Sodiomyces alkalinus (strain CBS 110278 / VKM F-3762 / F11)</name>
    <name type="common">Alkaliphilic filamentous fungus</name>
    <dbReference type="NCBI Taxonomy" id="1314773"/>
    <lineage>
        <taxon>Eukaryota</taxon>
        <taxon>Fungi</taxon>
        <taxon>Dikarya</taxon>
        <taxon>Ascomycota</taxon>
        <taxon>Pezizomycotina</taxon>
        <taxon>Sordariomycetes</taxon>
        <taxon>Hypocreomycetidae</taxon>
        <taxon>Glomerellales</taxon>
        <taxon>Plectosphaerellaceae</taxon>
        <taxon>Sodiomyces</taxon>
    </lineage>
</organism>
<proteinExistence type="predicted"/>
<reference evidence="1 2" key="1">
    <citation type="journal article" date="2018" name="Mol. Ecol.">
        <title>The obligate alkalophilic soda-lake fungus Sodiomyces alkalinus has shifted to a protein diet.</title>
        <authorList>
            <person name="Grum-Grzhimaylo A.A."/>
            <person name="Falkoski D.L."/>
            <person name="van den Heuvel J."/>
            <person name="Valero-Jimenez C.A."/>
            <person name="Min B."/>
            <person name="Choi I.G."/>
            <person name="Lipzen A."/>
            <person name="Daum C.G."/>
            <person name="Aanen D.K."/>
            <person name="Tsang A."/>
            <person name="Henrissat B."/>
            <person name="Bilanenko E.N."/>
            <person name="de Vries R.P."/>
            <person name="van Kan J.A.L."/>
            <person name="Grigoriev I.V."/>
            <person name="Debets A.J.M."/>
        </authorList>
    </citation>
    <scope>NUCLEOTIDE SEQUENCE [LARGE SCALE GENOMIC DNA]</scope>
    <source>
        <strain evidence="1 2">F11</strain>
    </source>
</reference>
<keyword evidence="2" id="KW-1185">Reference proteome</keyword>
<evidence type="ECO:0000313" key="2">
    <source>
        <dbReference type="Proteomes" id="UP000272025"/>
    </source>
</evidence>